<keyword evidence="3" id="KW-0804">Transcription</keyword>
<dbReference type="EMBL" id="VFQC01000002">
    <property type="protein sequence ID" value="TQN28444.1"/>
    <property type="molecule type" value="Genomic_DNA"/>
</dbReference>
<reference evidence="7 8" key="1">
    <citation type="submission" date="2019-06" db="EMBL/GenBank/DDBJ databases">
        <title>Sequencing the genomes of 1000 actinobacteria strains.</title>
        <authorList>
            <person name="Klenk H.-P."/>
        </authorList>
    </citation>
    <scope>NUCLEOTIDE SEQUENCE [LARGE SCALE GENOMIC DNA]</scope>
    <source>
        <strain evidence="7 8">DSM 45015</strain>
    </source>
</reference>
<feature type="compositionally biased region" description="Pro residues" evidence="5">
    <location>
        <begin position="1"/>
        <end position="10"/>
    </location>
</feature>
<accession>A0A543N9E0</accession>
<evidence type="ECO:0000256" key="4">
    <source>
        <dbReference type="PROSITE-ProRule" id="PRU00335"/>
    </source>
</evidence>
<keyword evidence="1" id="KW-0805">Transcription regulation</keyword>
<dbReference type="Gene3D" id="1.10.10.60">
    <property type="entry name" value="Homeodomain-like"/>
    <property type="match status" value="1"/>
</dbReference>
<dbReference type="Gene3D" id="1.10.357.10">
    <property type="entry name" value="Tetracycline Repressor, domain 2"/>
    <property type="match status" value="1"/>
</dbReference>
<dbReference type="PROSITE" id="PS50977">
    <property type="entry name" value="HTH_TETR_2"/>
    <property type="match status" value="1"/>
</dbReference>
<dbReference type="InterPro" id="IPR011075">
    <property type="entry name" value="TetR_C"/>
</dbReference>
<feature type="region of interest" description="Disordered" evidence="5">
    <location>
        <begin position="1"/>
        <end position="21"/>
    </location>
</feature>
<proteinExistence type="predicted"/>
<name>A0A543N9E0_9ACTN</name>
<dbReference type="InterPro" id="IPR050109">
    <property type="entry name" value="HTH-type_TetR-like_transc_reg"/>
</dbReference>
<dbReference type="InterPro" id="IPR036271">
    <property type="entry name" value="Tet_transcr_reg_TetR-rel_C_sf"/>
</dbReference>
<dbReference type="PANTHER" id="PTHR30055">
    <property type="entry name" value="HTH-TYPE TRANSCRIPTIONAL REGULATOR RUTR"/>
    <property type="match status" value="1"/>
</dbReference>
<dbReference type="GO" id="GO:0003700">
    <property type="term" value="F:DNA-binding transcription factor activity"/>
    <property type="evidence" value="ECO:0007669"/>
    <property type="project" value="TreeGrafter"/>
</dbReference>
<organism evidence="7 8">
    <name type="scientific">Haloactinospora alba</name>
    <dbReference type="NCBI Taxonomy" id="405555"/>
    <lineage>
        <taxon>Bacteria</taxon>
        <taxon>Bacillati</taxon>
        <taxon>Actinomycetota</taxon>
        <taxon>Actinomycetes</taxon>
        <taxon>Streptosporangiales</taxon>
        <taxon>Nocardiopsidaceae</taxon>
        <taxon>Haloactinospora</taxon>
    </lineage>
</organism>
<dbReference type="SUPFAM" id="SSF46689">
    <property type="entry name" value="Homeodomain-like"/>
    <property type="match status" value="1"/>
</dbReference>
<comment type="caution">
    <text evidence="7">The sequence shown here is derived from an EMBL/GenBank/DDBJ whole genome shotgun (WGS) entry which is preliminary data.</text>
</comment>
<keyword evidence="2 4" id="KW-0238">DNA-binding</keyword>
<evidence type="ECO:0000313" key="8">
    <source>
        <dbReference type="Proteomes" id="UP000317422"/>
    </source>
</evidence>
<evidence type="ECO:0000256" key="1">
    <source>
        <dbReference type="ARBA" id="ARBA00023015"/>
    </source>
</evidence>
<sequence>MSDPPPPDEPSQPRSSRRRGEELVSAICDAALTETAEHGLGRTTMEGIARRAGTAKPSLYRRWSSPEDIVLDALHRFYPVEHPSPGADDLRGDLITALTLMRDEFMQSRITAVLPSILDEARRRPDLHERLYAEVFEPRGGRFTRTVLRHYAEHGHIDPARLTPVVVDIGESLMFKYNVDTFAAPDDAYIAAIVDQAILPALGFEPAAGQRTETGEE</sequence>
<dbReference type="PANTHER" id="PTHR30055:SF225">
    <property type="entry name" value="TRANSCRIPTIONAL REGULATORY PROTEIN-RELATED"/>
    <property type="match status" value="1"/>
</dbReference>
<gene>
    <name evidence="7" type="ORF">FHX37_3789</name>
</gene>
<dbReference type="Pfam" id="PF16859">
    <property type="entry name" value="TetR_C_11"/>
    <property type="match status" value="1"/>
</dbReference>
<evidence type="ECO:0000259" key="6">
    <source>
        <dbReference type="PROSITE" id="PS50977"/>
    </source>
</evidence>
<dbReference type="GO" id="GO:0000976">
    <property type="term" value="F:transcription cis-regulatory region binding"/>
    <property type="evidence" value="ECO:0007669"/>
    <property type="project" value="TreeGrafter"/>
</dbReference>
<dbReference type="SUPFAM" id="SSF48498">
    <property type="entry name" value="Tetracyclin repressor-like, C-terminal domain"/>
    <property type="match status" value="1"/>
</dbReference>
<dbReference type="OrthoDB" id="9796019at2"/>
<evidence type="ECO:0000256" key="2">
    <source>
        <dbReference type="ARBA" id="ARBA00023125"/>
    </source>
</evidence>
<dbReference type="Proteomes" id="UP000317422">
    <property type="component" value="Unassembled WGS sequence"/>
</dbReference>
<dbReference type="InterPro" id="IPR009057">
    <property type="entry name" value="Homeodomain-like_sf"/>
</dbReference>
<dbReference type="RefSeq" id="WP_141925497.1">
    <property type="nucleotide sequence ID" value="NZ_VFQC01000002.1"/>
</dbReference>
<dbReference type="AlphaFoldDB" id="A0A543N9E0"/>
<evidence type="ECO:0000256" key="5">
    <source>
        <dbReference type="SAM" id="MobiDB-lite"/>
    </source>
</evidence>
<feature type="domain" description="HTH tetR-type" evidence="6">
    <location>
        <begin position="21"/>
        <end position="81"/>
    </location>
</feature>
<keyword evidence="8" id="KW-1185">Reference proteome</keyword>
<evidence type="ECO:0000313" key="7">
    <source>
        <dbReference type="EMBL" id="TQN28444.1"/>
    </source>
</evidence>
<dbReference type="Pfam" id="PF00440">
    <property type="entry name" value="TetR_N"/>
    <property type="match status" value="1"/>
</dbReference>
<evidence type="ECO:0000256" key="3">
    <source>
        <dbReference type="ARBA" id="ARBA00023163"/>
    </source>
</evidence>
<protein>
    <submittedName>
        <fullName evidence="7">TetR family transcriptional regulator</fullName>
    </submittedName>
</protein>
<dbReference type="InterPro" id="IPR001647">
    <property type="entry name" value="HTH_TetR"/>
</dbReference>
<feature type="DNA-binding region" description="H-T-H motif" evidence="4">
    <location>
        <begin position="44"/>
        <end position="63"/>
    </location>
</feature>